<dbReference type="AlphaFoldDB" id="A0A9W6SA56"/>
<dbReference type="CDD" id="cd11377">
    <property type="entry name" value="Pro-peptidase_S53"/>
    <property type="match status" value="1"/>
</dbReference>
<evidence type="ECO:0000256" key="9">
    <source>
        <dbReference type="SAM" id="SignalP"/>
    </source>
</evidence>
<dbReference type="GO" id="GO:0008240">
    <property type="term" value="F:tripeptidyl-peptidase activity"/>
    <property type="evidence" value="ECO:0007669"/>
    <property type="project" value="TreeGrafter"/>
</dbReference>
<keyword evidence="2 11" id="KW-0645">Protease</keyword>
<proteinExistence type="predicted"/>
<evidence type="ECO:0000256" key="8">
    <source>
        <dbReference type="SAM" id="MobiDB-lite"/>
    </source>
</evidence>
<dbReference type="CDD" id="cd04056">
    <property type="entry name" value="Peptidases_S53"/>
    <property type="match status" value="1"/>
</dbReference>
<name>A0A9W6SA56_9ACTN</name>
<dbReference type="InterPro" id="IPR015366">
    <property type="entry name" value="S53_propep"/>
</dbReference>
<dbReference type="EMBL" id="BSTK01000014">
    <property type="protein sequence ID" value="GLY89853.1"/>
    <property type="molecule type" value="Genomic_DNA"/>
</dbReference>
<sequence>MSRDGRRRRALTAAAVALPLVAATFAAAGTAQASDRHTVAGTKPIWASSSVDRGKTDSNQRVDVKVWLTGRDPKGLDAYALAVSTPGNALYGKYLTPQQFNQRFGASRQQIDAVTSWIRSSGLYVDLAGSNSHYLHVTGHVDKATKAFGTEFRDYAAQGTVARAPESNATVPDALASSVLTVTGLDTGKHLRTHDDTLPPPEPNYNVAEPCAKYWNEKVATDKPTAYGKHQSRAMCGLLPQQLRGAYGSTASGLTGKGATVAIVDAYAAPKMEEVSNQFAKKYGSPAFAKGQYREVLPPTFDLVDECGAAGWYGEEALDVTAVHDLAPKANVVYVGAQNCADGLDDALANIVDNHLADIVSNSWGDLAEHYTQAMIQAEESIFKQGAIEGIGFYFSTGDCGYEVPGTPCQARYGDAGSTRRQADLPVSDPWVTAVGGTTLAVGKSNNYEFETHWNVQYDNLAADGKSWSYPPPGSYPTTYSAGGGGGTSDLFTQPGYQRGAVPRSQSTALPDGTTAKQPMRTIPDISAVGDSGTGVRYPEWNQRPDGSFGYTESRVGGTSLSCPVIAGLQALAQQAQGRLPIGFANPAIYLRAGTKAYHDVTDTPLGKNNPVAYVRTNYTDPYAATGPLKYILVTSGNKGIPALDALSAVPGYDRGTGVGSPTAAYLRSFR</sequence>
<keyword evidence="5" id="KW-0720">Serine protease</keyword>
<evidence type="ECO:0000256" key="3">
    <source>
        <dbReference type="ARBA" id="ARBA00022723"/>
    </source>
</evidence>
<accession>A0A9W6SA56</accession>
<keyword evidence="9" id="KW-0732">Signal</keyword>
<evidence type="ECO:0000256" key="5">
    <source>
        <dbReference type="ARBA" id="ARBA00022825"/>
    </source>
</evidence>
<dbReference type="InterPro" id="IPR050819">
    <property type="entry name" value="Tripeptidyl-peptidase_I"/>
</dbReference>
<feature type="region of interest" description="Disordered" evidence="8">
    <location>
        <begin position="479"/>
        <end position="519"/>
    </location>
</feature>
<dbReference type="InterPro" id="IPR000209">
    <property type="entry name" value="Peptidase_S8/S53_dom"/>
</dbReference>
<dbReference type="SUPFAM" id="SSF52743">
    <property type="entry name" value="Subtilisin-like"/>
    <property type="match status" value="1"/>
</dbReference>
<comment type="caution">
    <text evidence="11">The sequence shown here is derived from an EMBL/GenBank/DDBJ whole genome shotgun (WGS) entry which is preliminary data.</text>
</comment>
<keyword evidence="6" id="KW-0106">Calcium</keyword>
<dbReference type="PROSITE" id="PS00138">
    <property type="entry name" value="SUBTILASE_SER"/>
    <property type="match status" value="1"/>
</dbReference>
<evidence type="ECO:0000313" key="12">
    <source>
        <dbReference type="Proteomes" id="UP001165074"/>
    </source>
</evidence>
<dbReference type="InterPro" id="IPR023828">
    <property type="entry name" value="Peptidase_S8_Ser-AS"/>
</dbReference>
<evidence type="ECO:0000256" key="4">
    <source>
        <dbReference type="ARBA" id="ARBA00022801"/>
    </source>
</evidence>
<feature type="chain" id="PRO_5040867849" evidence="9">
    <location>
        <begin position="34"/>
        <end position="671"/>
    </location>
</feature>
<dbReference type="InterPro" id="IPR036852">
    <property type="entry name" value="Peptidase_S8/S53_dom_sf"/>
</dbReference>
<dbReference type="GO" id="GO:0046872">
    <property type="term" value="F:metal ion binding"/>
    <property type="evidence" value="ECO:0007669"/>
    <property type="project" value="UniProtKB-KW"/>
</dbReference>
<organism evidence="11 12">
    <name type="scientific">Actinoallomurus iriomotensis</name>
    <dbReference type="NCBI Taxonomy" id="478107"/>
    <lineage>
        <taxon>Bacteria</taxon>
        <taxon>Bacillati</taxon>
        <taxon>Actinomycetota</taxon>
        <taxon>Actinomycetes</taxon>
        <taxon>Streptosporangiales</taxon>
        <taxon>Thermomonosporaceae</taxon>
        <taxon>Actinoallomurus</taxon>
    </lineage>
</organism>
<dbReference type="PROSITE" id="PS51695">
    <property type="entry name" value="SEDOLISIN"/>
    <property type="match status" value="1"/>
</dbReference>
<dbReference type="PANTHER" id="PTHR14218:SF15">
    <property type="entry name" value="TRIPEPTIDYL-PEPTIDASE 1"/>
    <property type="match status" value="1"/>
</dbReference>
<feature type="signal peptide" evidence="9">
    <location>
        <begin position="1"/>
        <end position="33"/>
    </location>
</feature>
<evidence type="ECO:0000256" key="2">
    <source>
        <dbReference type="ARBA" id="ARBA00022670"/>
    </source>
</evidence>
<dbReference type="Pfam" id="PF09286">
    <property type="entry name" value="Pro-kuma_activ"/>
    <property type="match status" value="1"/>
</dbReference>
<evidence type="ECO:0000256" key="1">
    <source>
        <dbReference type="ARBA" id="ARBA00001913"/>
    </source>
</evidence>
<dbReference type="SUPFAM" id="SSF54897">
    <property type="entry name" value="Protease propeptides/inhibitors"/>
    <property type="match status" value="1"/>
</dbReference>
<dbReference type="InterPro" id="IPR006311">
    <property type="entry name" value="TAT_signal"/>
</dbReference>
<dbReference type="PANTHER" id="PTHR14218">
    <property type="entry name" value="PROTEASE S8 TRIPEPTIDYL PEPTIDASE I CLN2"/>
    <property type="match status" value="1"/>
</dbReference>
<dbReference type="Pfam" id="PF00082">
    <property type="entry name" value="Peptidase_S8"/>
    <property type="match status" value="1"/>
</dbReference>
<keyword evidence="3" id="KW-0479">Metal-binding</keyword>
<dbReference type="Proteomes" id="UP001165074">
    <property type="component" value="Unassembled WGS sequence"/>
</dbReference>
<dbReference type="GO" id="GO:0006508">
    <property type="term" value="P:proteolysis"/>
    <property type="evidence" value="ECO:0007669"/>
    <property type="project" value="UniProtKB-KW"/>
</dbReference>
<dbReference type="PROSITE" id="PS51318">
    <property type="entry name" value="TAT"/>
    <property type="match status" value="1"/>
</dbReference>
<feature type="domain" description="Peptidase S53" evidence="10">
    <location>
        <begin position="237"/>
        <end position="671"/>
    </location>
</feature>
<keyword evidence="12" id="KW-1185">Reference proteome</keyword>
<evidence type="ECO:0000256" key="6">
    <source>
        <dbReference type="ARBA" id="ARBA00022837"/>
    </source>
</evidence>
<reference evidence="11" key="1">
    <citation type="submission" date="2023-03" db="EMBL/GenBank/DDBJ databases">
        <title>Actinoallomurus iriomotensis NBRC 103684.</title>
        <authorList>
            <person name="Ichikawa N."/>
            <person name="Sato H."/>
            <person name="Tonouchi N."/>
        </authorList>
    </citation>
    <scope>NUCLEOTIDE SEQUENCE</scope>
    <source>
        <strain evidence="11">NBRC 103684</strain>
    </source>
</reference>
<keyword evidence="7" id="KW-0865">Zymogen</keyword>
<evidence type="ECO:0000313" key="11">
    <source>
        <dbReference type="EMBL" id="GLY89853.1"/>
    </source>
</evidence>
<dbReference type="InterPro" id="IPR030400">
    <property type="entry name" value="Sedolisin_dom"/>
</dbReference>
<evidence type="ECO:0000256" key="7">
    <source>
        <dbReference type="ARBA" id="ARBA00023145"/>
    </source>
</evidence>
<gene>
    <name evidence="11" type="ORF">Airi02_077820</name>
</gene>
<protein>
    <submittedName>
        <fullName evidence="11">Serine protease</fullName>
    </submittedName>
</protein>
<dbReference type="Gene3D" id="3.40.50.200">
    <property type="entry name" value="Peptidase S8/S53 domain"/>
    <property type="match status" value="1"/>
</dbReference>
<evidence type="ECO:0000259" key="10">
    <source>
        <dbReference type="PROSITE" id="PS51695"/>
    </source>
</evidence>
<dbReference type="SMART" id="SM00944">
    <property type="entry name" value="Pro-kuma_activ"/>
    <property type="match status" value="1"/>
</dbReference>
<comment type="cofactor">
    <cofactor evidence="1">
        <name>Ca(2+)</name>
        <dbReference type="ChEBI" id="CHEBI:29108"/>
    </cofactor>
</comment>
<keyword evidence="4" id="KW-0378">Hydrolase</keyword>
<dbReference type="GO" id="GO:0004252">
    <property type="term" value="F:serine-type endopeptidase activity"/>
    <property type="evidence" value="ECO:0007669"/>
    <property type="project" value="InterPro"/>
</dbReference>